<evidence type="ECO:0000313" key="2">
    <source>
        <dbReference type="Proteomes" id="UP001162164"/>
    </source>
</evidence>
<name>A0ABQ9J6L6_9CUCU</name>
<dbReference type="Proteomes" id="UP001162164">
    <property type="component" value="Unassembled WGS sequence"/>
</dbReference>
<sequence>MHSLLLIGQAKDVWKISGRLEFRKEFDTNNVEILSMIGFKDTPVSVNRLGHNNNNRYPWPLKIGFNSQMPHRPNPIAYDEFDSPIGIIVKGQRFFLHSSKDWQFCQPGSIMWICLSDRHIDVVKMMMVVVNNLRGMLAPLPALLHRHFLPSGHHKFRIHPRDISGYLLASYE</sequence>
<proteinExistence type="predicted"/>
<reference evidence="1" key="1">
    <citation type="journal article" date="2023" name="Insect Mol. Biol.">
        <title>Genome sequencing provides insights into the evolution of gene families encoding plant cell wall-degrading enzymes in longhorned beetles.</title>
        <authorList>
            <person name="Shin N.R."/>
            <person name="Okamura Y."/>
            <person name="Kirsch R."/>
            <person name="Pauchet Y."/>
        </authorList>
    </citation>
    <scope>NUCLEOTIDE SEQUENCE</scope>
    <source>
        <strain evidence="1">MMC_N1</strain>
    </source>
</reference>
<gene>
    <name evidence="1" type="ORF">NQ317_013181</name>
</gene>
<accession>A0ABQ9J6L6</accession>
<evidence type="ECO:0000313" key="1">
    <source>
        <dbReference type="EMBL" id="KAJ8973786.1"/>
    </source>
</evidence>
<organism evidence="1 2">
    <name type="scientific">Molorchus minor</name>
    <dbReference type="NCBI Taxonomy" id="1323400"/>
    <lineage>
        <taxon>Eukaryota</taxon>
        <taxon>Metazoa</taxon>
        <taxon>Ecdysozoa</taxon>
        <taxon>Arthropoda</taxon>
        <taxon>Hexapoda</taxon>
        <taxon>Insecta</taxon>
        <taxon>Pterygota</taxon>
        <taxon>Neoptera</taxon>
        <taxon>Endopterygota</taxon>
        <taxon>Coleoptera</taxon>
        <taxon>Polyphaga</taxon>
        <taxon>Cucujiformia</taxon>
        <taxon>Chrysomeloidea</taxon>
        <taxon>Cerambycidae</taxon>
        <taxon>Lamiinae</taxon>
        <taxon>Monochamini</taxon>
        <taxon>Molorchus</taxon>
    </lineage>
</organism>
<protein>
    <submittedName>
        <fullName evidence="1">Uncharacterized protein</fullName>
    </submittedName>
</protein>
<comment type="caution">
    <text evidence="1">The sequence shown here is derived from an EMBL/GenBank/DDBJ whole genome shotgun (WGS) entry which is preliminary data.</text>
</comment>
<dbReference type="EMBL" id="JAPWTJ010001113">
    <property type="protein sequence ID" value="KAJ8973786.1"/>
    <property type="molecule type" value="Genomic_DNA"/>
</dbReference>
<keyword evidence="2" id="KW-1185">Reference proteome</keyword>